<sequence>RGEGRGGQGERRGGEGGGEGRGEEGRGGEGRGEEGRGGEGRGGERRGEEGRGEEDRVRGEERRGGEGRGGEERREGGERREERRGEEDRVLASKSRKLHQKTQEKSHNFQNLYVGVSSETFAWLVHSHQDCMLDMAGYFGLNILLWAGIVTLASRPERYDREKIYSSDKTSLDISDLKPCTSYRHRLSLTLQHGVIDCNQTENTTATLQPKKGSPHQYKSLTELEPYADYSCAANVTRGTVSMRTQDVDIRIDCNLIIYECSKSNVLTNTSMNLHWNLTSSVCKDLFTRFNFSYDCYCDNHVKDYMCGINVKYKKFSTLDRVFHYRTEPGIPETPRHLKLDVHEHNQITVKVDKISRFNGPSEFYIVRLYEGKTHKETMKGTKPSFVFKGLSYSTEYTVQASTFNGYFESSPYTRTTSTSYTEPAVIRSLVFLIITSGLLIVVAYKIYTRRRKRSR</sequence>
<organism evidence="4 5">
    <name type="scientific">Takifugu flavidus</name>
    <name type="common">sansaifugu</name>
    <dbReference type="NCBI Taxonomy" id="433684"/>
    <lineage>
        <taxon>Eukaryota</taxon>
        <taxon>Metazoa</taxon>
        <taxon>Chordata</taxon>
        <taxon>Craniata</taxon>
        <taxon>Vertebrata</taxon>
        <taxon>Euteleostomi</taxon>
        <taxon>Actinopterygii</taxon>
        <taxon>Neopterygii</taxon>
        <taxon>Teleostei</taxon>
        <taxon>Neoteleostei</taxon>
        <taxon>Acanthomorphata</taxon>
        <taxon>Eupercaria</taxon>
        <taxon>Tetraodontiformes</taxon>
        <taxon>Tetradontoidea</taxon>
        <taxon>Tetraodontidae</taxon>
        <taxon>Takifugu</taxon>
    </lineage>
</organism>
<keyword evidence="5" id="KW-1185">Reference proteome</keyword>
<gene>
    <name evidence="4" type="ORF">D4764_0279230</name>
</gene>
<proteinExistence type="predicted"/>
<dbReference type="InterPro" id="IPR036116">
    <property type="entry name" value="FN3_sf"/>
</dbReference>
<feature type="compositionally biased region" description="Basic and acidic residues" evidence="1">
    <location>
        <begin position="1"/>
        <end position="91"/>
    </location>
</feature>
<evidence type="ECO:0000256" key="1">
    <source>
        <dbReference type="SAM" id="MobiDB-lite"/>
    </source>
</evidence>
<name>A0A5C6MIG4_9TELE</name>
<feature type="transmembrane region" description="Helical" evidence="2">
    <location>
        <begin position="425"/>
        <end position="448"/>
    </location>
</feature>
<comment type="caution">
    <text evidence="4">The sequence shown here is derived from an EMBL/GenBank/DDBJ whole genome shotgun (WGS) entry which is preliminary data.</text>
</comment>
<dbReference type="Gene3D" id="2.60.40.10">
    <property type="entry name" value="Immunoglobulins"/>
    <property type="match status" value="1"/>
</dbReference>
<dbReference type="SUPFAM" id="SSF49265">
    <property type="entry name" value="Fibronectin type III"/>
    <property type="match status" value="1"/>
</dbReference>
<protein>
    <recommendedName>
        <fullName evidence="3">Fibronectin type-III domain-containing protein</fullName>
    </recommendedName>
</protein>
<dbReference type="PROSITE" id="PS50853">
    <property type="entry name" value="FN3"/>
    <property type="match status" value="1"/>
</dbReference>
<evidence type="ECO:0000313" key="5">
    <source>
        <dbReference type="Proteomes" id="UP000324091"/>
    </source>
</evidence>
<keyword evidence="2" id="KW-0812">Transmembrane</keyword>
<dbReference type="EMBL" id="RHFK02000032">
    <property type="protein sequence ID" value="TWW54926.1"/>
    <property type="molecule type" value="Genomic_DNA"/>
</dbReference>
<dbReference type="InterPro" id="IPR013783">
    <property type="entry name" value="Ig-like_fold"/>
</dbReference>
<keyword evidence="2" id="KW-0472">Membrane</keyword>
<evidence type="ECO:0000259" key="3">
    <source>
        <dbReference type="PROSITE" id="PS50853"/>
    </source>
</evidence>
<feature type="domain" description="Fibronectin type-III" evidence="3">
    <location>
        <begin position="334"/>
        <end position="425"/>
    </location>
</feature>
<accession>A0A5C6MIG4</accession>
<keyword evidence="2" id="KW-1133">Transmembrane helix</keyword>
<dbReference type="AlphaFoldDB" id="A0A5C6MIG4"/>
<reference evidence="4 5" key="1">
    <citation type="submission" date="2019-04" db="EMBL/GenBank/DDBJ databases">
        <title>Chromosome genome assembly for Takifugu flavidus.</title>
        <authorList>
            <person name="Xiao S."/>
        </authorList>
    </citation>
    <scope>NUCLEOTIDE SEQUENCE [LARGE SCALE GENOMIC DNA]</scope>
    <source>
        <strain evidence="4">HTHZ2018</strain>
        <tissue evidence="4">Muscle</tissue>
    </source>
</reference>
<feature type="region of interest" description="Disordered" evidence="1">
    <location>
        <begin position="1"/>
        <end position="105"/>
    </location>
</feature>
<feature type="non-terminal residue" evidence="4">
    <location>
        <position position="1"/>
    </location>
</feature>
<dbReference type="InterPro" id="IPR003961">
    <property type="entry name" value="FN3_dom"/>
</dbReference>
<evidence type="ECO:0000256" key="2">
    <source>
        <dbReference type="SAM" id="Phobius"/>
    </source>
</evidence>
<dbReference type="CDD" id="cd00063">
    <property type="entry name" value="FN3"/>
    <property type="match status" value="1"/>
</dbReference>
<evidence type="ECO:0000313" key="4">
    <source>
        <dbReference type="EMBL" id="TWW54926.1"/>
    </source>
</evidence>
<dbReference type="Proteomes" id="UP000324091">
    <property type="component" value="Unassembled WGS sequence"/>
</dbReference>